<comment type="caution">
    <text evidence="1">The sequence shown here is derived from an EMBL/GenBank/DDBJ whole genome shotgun (WGS) entry which is preliminary data.</text>
</comment>
<evidence type="ECO:0000313" key="1">
    <source>
        <dbReference type="EMBL" id="KAF4393318.1"/>
    </source>
</evidence>
<evidence type="ECO:0000313" key="2">
    <source>
        <dbReference type="Proteomes" id="UP000583929"/>
    </source>
</evidence>
<name>A0A7J6HF56_CANSA</name>
<organism evidence="1 2">
    <name type="scientific">Cannabis sativa</name>
    <name type="common">Hemp</name>
    <name type="synonym">Marijuana</name>
    <dbReference type="NCBI Taxonomy" id="3483"/>
    <lineage>
        <taxon>Eukaryota</taxon>
        <taxon>Viridiplantae</taxon>
        <taxon>Streptophyta</taxon>
        <taxon>Embryophyta</taxon>
        <taxon>Tracheophyta</taxon>
        <taxon>Spermatophyta</taxon>
        <taxon>Magnoliopsida</taxon>
        <taxon>eudicotyledons</taxon>
        <taxon>Gunneridae</taxon>
        <taxon>Pentapetalae</taxon>
        <taxon>rosids</taxon>
        <taxon>fabids</taxon>
        <taxon>Rosales</taxon>
        <taxon>Cannabaceae</taxon>
        <taxon>Cannabis</taxon>
    </lineage>
</organism>
<sequence>MDLQTMLRLPFKILAQYDKLILSQAFQNMNQVGPHVFTAASIVLLESQKFISKMPVIDVNLSAPTGHLFKSFDYKFTKLTHQEMELTSSTNSFL</sequence>
<reference evidence="1 2" key="1">
    <citation type="journal article" date="2020" name="bioRxiv">
        <title>Sequence and annotation of 42 cannabis genomes reveals extensive copy number variation in cannabinoid synthesis and pathogen resistance genes.</title>
        <authorList>
            <person name="Mckernan K.J."/>
            <person name="Helbert Y."/>
            <person name="Kane L.T."/>
            <person name="Ebling H."/>
            <person name="Zhang L."/>
            <person name="Liu B."/>
            <person name="Eaton Z."/>
            <person name="Mclaughlin S."/>
            <person name="Kingan S."/>
            <person name="Baybayan P."/>
            <person name="Concepcion G."/>
            <person name="Jordan M."/>
            <person name="Riva A."/>
            <person name="Barbazuk W."/>
            <person name="Harkins T."/>
        </authorList>
    </citation>
    <scope>NUCLEOTIDE SEQUENCE [LARGE SCALE GENOMIC DNA]</scope>
    <source>
        <strain evidence="2">cv. Jamaican Lion 4</strain>
        <tissue evidence="1">Leaf</tissue>
    </source>
</reference>
<dbReference type="EMBL" id="JAATIQ010000049">
    <property type="protein sequence ID" value="KAF4393318.1"/>
    <property type="molecule type" value="Genomic_DNA"/>
</dbReference>
<dbReference type="Proteomes" id="UP000583929">
    <property type="component" value="Unassembled WGS sequence"/>
</dbReference>
<keyword evidence="2" id="KW-1185">Reference proteome</keyword>
<accession>A0A7J6HF56</accession>
<gene>
    <name evidence="1" type="ORF">G4B88_002052</name>
</gene>
<protein>
    <submittedName>
        <fullName evidence="1">Uncharacterized protein</fullName>
    </submittedName>
</protein>
<proteinExistence type="predicted"/>
<dbReference type="AlphaFoldDB" id="A0A7J6HF56"/>